<reference evidence="5" key="1">
    <citation type="journal article" date="2015" name="Nat. Plants">
        <title>Genome expansion of Arabis alpina linked with retrotransposition and reduced symmetric DNA methylation.</title>
        <authorList>
            <person name="Willing E.M."/>
            <person name="Rawat V."/>
            <person name="Mandakova T."/>
            <person name="Maumus F."/>
            <person name="James G.V."/>
            <person name="Nordstroem K.J."/>
            <person name="Becker C."/>
            <person name="Warthmann N."/>
            <person name="Chica C."/>
            <person name="Szarzynska B."/>
            <person name="Zytnicki M."/>
            <person name="Albani M.C."/>
            <person name="Kiefer C."/>
            <person name="Bergonzi S."/>
            <person name="Castaings L."/>
            <person name="Mateos J.L."/>
            <person name="Berns M.C."/>
            <person name="Bujdoso N."/>
            <person name="Piofczyk T."/>
            <person name="de Lorenzo L."/>
            <person name="Barrero-Sicilia C."/>
            <person name="Mateos I."/>
            <person name="Piednoel M."/>
            <person name="Hagmann J."/>
            <person name="Chen-Min-Tao R."/>
            <person name="Iglesias-Fernandez R."/>
            <person name="Schuster S.C."/>
            <person name="Alonso-Blanco C."/>
            <person name="Roudier F."/>
            <person name="Carbonero P."/>
            <person name="Paz-Ares J."/>
            <person name="Davis S.J."/>
            <person name="Pecinka A."/>
            <person name="Quesneville H."/>
            <person name="Colot V."/>
            <person name="Lysak M.A."/>
            <person name="Weigel D."/>
            <person name="Coupland G."/>
            <person name="Schneeberger K."/>
        </authorList>
    </citation>
    <scope>NUCLEOTIDE SEQUENCE [LARGE SCALE GENOMIC DNA]</scope>
    <source>
        <strain evidence="5">cv. Pajares</strain>
    </source>
</reference>
<evidence type="ECO:0000256" key="1">
    <source>
        <dbReference type="SAM" id="MobiDB-lite"/>
    </source>
</evidence>
<evidence type="ECO:0000256" key="2">
    <source>
        <dbReference type="SAM" id="Phobius"/>
    </source>
</evidence>
<feature type="domain" description="DUF4220" evidence="3">
    <location>
        <begin position="52"/>
        <end position="425"/>
    </location>
</feature>
<dbReference type="AlphaFoldDB" id="A0A087GNW3"/>
<evidence type="ECO:0000313" key="4">
    <source>
        <dbReference type="EMBL" id="KFK31565.1"/>
    </source>
</evidence>
<dbReference type="eggNOG" id="ENOG502QQBP">
    <property type="taxonomic scope" value="Eukaryota"/>
</dbReference>
<dbReference type="InterPro" id="IPR007658">
    <property type="entry name" value="DUF594"/>
</dbReference>
<dbReference type="PANTHER" id="PTHR31325">
    <property type="entry name" value="OS01G0798800 PROTEIN-RELATED"/>
    <property type="match status" value="1"/>
</dbReference>
<keyword evidence="5" id="KW-1185">Reference proteome</keyword>
<feature type="transmembrane region" description="Helical" evidence="2">
    <location>
        <begin position="90"/>
        <end position="109"/>
    </location>
</feature>
<feature type="transmembrane region" description="Helical" evidence="2">
    <location>
        <begin position="490"/>
        <end position="516"/>
    </location>
</feature>
<gene>
    <name evidence="4" type="ordered locus">AALP_Aa6g128300</name>
</gene>
<feature type="transmembrane region" description="Helical" evidence="2">
    <location>
        <begin position="20"/>
        <end position="38"/>
    </location>
</feature>
<feature type="transmembrane region" description="Helical" evidence="2">
    <location>
        <begin position="448"/>
        <end position="470"/>
    </location>
</feature>
<feature type="region of interest" description="Disordered" evidence="1">
    <location>
        <begin position="179"/>
        <end position="203"/>
    </location>
</feature>
<feature type="compositionally biased region" description="Basic and acidic residues" evidence="1">
    <location>
        <begin position="187"/>
        <end position="201"/>
    </location>
</feature>
<name>A0A087GNW3_ARAAL</name>
<keyword evidence="2" id="KW-0472">Membrane</keyword>
<organism evidence="4 5">
    <name type="scientific">Arabis alpina</name>
    <name type="common">Alpine rock-cress</name>
    <dbReference type="NCBI Taxonomy" id="50452"/>
    <lineage>
        <taxon>Eukaryota</taxon>
        <taxon>Viridiplantae</taxon>
        <taxon>Streptophyta</taxon>
        <taxon>Embryophyta</taxon>
        <taxon>Tracheophyta</taxon>
        <taxon>Spermatophyta</taxon>
        <taxon>Magnoliopsida</taxon>
        <taxon>eudicotyledons</taxon>
        <taxon>Gunneridae</taxon>
        <taxon>Pentapetalae</taxon>
        <taxon>rosids</taxon>
        <taxon>malvids</taxon>
        <taxon>Brassicales</taxon>
        <taxon>Brassicaceae</taxon>
        <taxon>Arabideae</taxon>
        <taxon>Arabis</taxon>
    </lineage>
</organism>
<dbReference type="OrthoDB" id="1689146at2759"/>
<protein>
    <recommendedName>
        <fullName evidence="3">DUF4220 domain-containing protein</fullName>
    </recommendedName>
</protein>
<evidence type="ECO:0000259" key="3">
    <source>
        <dbReference type="Pfam" id="PF13968"/>
    </source>
</evidence>
<sequence>MVQVIPTHAKQVWDAWNIRGMVLLSLSIQTILIIFAPLRKRTPNRFLVMVLWLSYLLADWSANFAIGLIAKNQGKDAKPEDPPQDQKLMALWAPFLLLHLGGPDAITAYSLEDNSLWHRHFLGLGLQAIAGAYVVIQSLPNTLSVIITLLFIAGTSKYLERTIALYLASSDKFRGSILKLPESGSDETNRSDKEEDSKPRSETYVQDFARQQRPLTLEKPGRDLTHLDILQFGFWFFNNFKSLMVNNIFSSEQRDESRVFFSKLKDEEALRILEVELGFIYEGLYTKVSVLHSWVGGVIRTVALASLLSAFFIFHFRPKKSHEFHGADIVITYTLFLVGIALDFISIVMVLPSDWTFAVFSRLNEDDADSGSRIDHQLNWFLGLKKLQWKTQNCCKGRVVHEVLNTPFLIQRWAGSMKLFNFIAYSVKADIERIHDVKGRTRRRVLKAILYPFIYAINIFKTMCGSIAILNHALHQYIRDVINQWSRKILVAHYAIVIVDFWFMIPHFLAFIGNFITSSLGINDLMEEIIMIRSVHSEPLTKELWKFIFTELQDRVKRPDKERRKTKAGRKGWVSGNTELDMADPERLMRYLADVDYDRSLMLWHIATELCYRKDKSNKENCNGREFSKILSDYMMYLLIMQPKLMSEVAGIGKIRFRDTLAEAERFFKRRHIENSRNVKKASKEILSVKIEIHPRDVKGNQSKSLLFEARALAKELNKMDDRGEKKWRVVSQVWMELLFHAACNCDATARMEQLSKGGELLNFVWLAIAHLGLGDQLSSSASETNLDVR</sequence>
<dbReference type="EMBL" id="CM002874">
    <property type="protein sequence ID" value="KFK31565.1"/>
    <property type="molecule type" value="Genomic_DNA"/>
</dbReference>
<feature type="transmembrane region" description="Helical" evidence="2">
    <location>
        <begin position="50"/>
        <end position="70"/>
    </location>
</feature>
<feature type="transmembrane region" description="Helical" evidence="2">
    <location>
        <begin position="329"/>
        <end position="352"/>
    </location>
</feature>
<feature type="transmembrane region" description="Helical" evidence="2">
    <location>
        <begin position="297"/>
        <end position="317"/>
    </location>
</feature>
<dbReference type="Proteomes" id="UP000029120">
    <property type="component" value="Chromosome 6"/>
</dbReference>
<dbReference type="OMA" id="YDMVHTK"/>
<keyword evidence="2" id="KW-1133">Transmembrane helix</keyword>
<dbReference type="InterPro" id="IPR025315">
    <property type="entry name" value="DUF4220"/>
</dbReference>
<proteinExistence type="predicted"/>
<dbReference type="Gramene" id="KFK31565">
    <property type="protein sequence ID" value="KFK31565"/>
    <property type="gene ID" value="AALP_AA6G128300"/>
</dbReference>
<dbReference type="Pfam" id="PF13968">
    <property type="entry name" value="DUF4220"/>
    <property type="match status" value="1"/>
</dbReference>
<evidence type="ECO:0000313" key="5">
    <source>
        <dbReference type="Proteomes" id="UP000029120"/>
    </source>
</evidence>
<feature type="transmembrane region" description="Helical" evidence="2">
    <location>
        <begin position="142"/>
        <end position="159"/>
    </location>
</feature>
<accession>A0A087GNW3</accession>
<keyword evidence="2" id="KW-0812">Transmembrane</keyword>
<dbReference type="Pfam" id="PF04578">
    <property type="entry name" value="DUF594"/>
    <property type="match status" value="1"/>
</dbReference>